<dbReference type="PANTHER" id="PTHR30136:SF19">
    <property type="entry name" value="DNA-BINDING TRANSCRIPTIONAL REPRESSOR YIAJ"/>
    <property type="match status" value="1"/>
</dbReference>
<dbReference type="PROSITE" id="PS51078">
    <property type="entry name" value="ICLR_ED"/>
    <property type="match status" value="1"/>
</dbReference>
<gene>
    <name evidence="8" type="ORF">H8S11_00185</name>
</gene>
<protein>
    <recommendedName>
        <fullName evidence="5">Glycerol operon regulatory protein</fullName>
    </recommendedName>
</protein>
<dbReference type="RefSeq" id="WP_186851788.1">
    <property type="nucleotide sequence ID" value="NZ_JACOPO010000001.1"/>
</dbReference>
<evidence type="ECO:0000259" key="6">
    <source>
        <dbReference type="PROSITE" id="PS51077"/>
    </source>
</evidence>
<comment type="caution">
    <text evidence="8">The sequence shown here is derived from an EMBL/GenBank/DDBJ whole genome shotgun (WGS) entry which is preliminary data.</text>
</comment>
<accession>A0A8J6J7S2</accession>
<evidence type="ECO:0000256" key="4">
    <source>
        <dbReference type="ARBA" id="ARBA00058938"/>
    </source>
</evidence>
<dbReference type="InterPro" id="IPR036390">
    <property type="entry name" value="WH_DNA-bd_sf"/>
</dbReference>
<dbReference type="PANTHER" id="PTHR30136">
    <property type="entry name" value="HELIX-TURN-HELIX TRANSCRIPTIONAL REGULATOR, ICLR FAMILY"/>
    <property type="match status" value="1"/>
</dbReference>
<dbReference type="GO" id="GO:0003677">
    <property type="term" value="F:DNA binding"/>
    <property type="evidence" value="ECO:0007669"/>
    <property type="project" value="UniProtKB-KW"/>
</dbReference>
<dbReference type="PROSITE" id="PS51077">
    <property type="entry name" value="HTH_ICLR"/>
    <property type="match status" value="1"/>
</dbReference>
<dbReference type="GO" id="GO:0003700">
    <property type="term" value="F:DNA-binding transcription factor activity"/>
    <property type="evidence" value="ECO:0007669"/>
    <property type="project" value="TreeGrafter"/>
</dbReference>
<dbReference type="SUPFAM" id="SSF46785">
    <property type="entry name" value="Winged helix' DNA-binding domain"/>
    <property type="match status" value="1"/>
</dbReference>
<comment type="function">
    <text evidence="4">May be an activator protein for the gylABX operon.</text>
</comment>
<keyword evidence="3" id="KW-0804">Transcription</keyword>
<reference evidence="8" key="1">
    <citation type="submission" date="2020-08" db="EMBL/GenBank/DDBJ databases">
        <title>Genome public.</title>
        <authorList>
            <person name="Liu C."/>
            <person name="Sun Q."/>
        </authorList>
    </citation>
    <scope>NUCLEOTIDE SEQUENCE</scope>
    <source>
        <strain evidence="8">NSJ-23</strain>
    </source>
</reference>
<dbReference type="Proteomes" id="UP000628736">
    <property type="component" value="Unassembled WGS sequence"/>
</dbReference>
<keyword evidence="2" id="KW-0238">DNA-binding</keyword>
<sequence>MAEDTIQSVARAFSILEQLAAQGEMGVRELHGATGLSVTTVHRILGTLTELGYVRQNENTSRYGLTYKMLALGQRVPQHSTVIQLAHPLLQQLSEQACETIHFAERSDTNIRYIDKVIPSSGVVVMGSCLGMELPMYSTAVGKSMMADMSRQEVEDIWSRSQIITYTPNTVSSLPELERQLEECRLAGVSYDWEEREPGISCVAVDILDVTGRPAYAVSISSSDARMRQNQDRYADLLREVKVRLTELIGYSL</sequence>
<dbReference type="CDD" id="cd00090">
    <property type="entry name" value="HTH_ARSR"/>
    <property type="match status" value="1"/>
</dbReference>
<dbReference type="GO" id="GO:0045892">
    <property type="term" value="P:negative regulation of DNA-templated transcription"/>
    <property type="evidence" value="ECO:0007669"/>
    <property type="project" value="TreeGrafter"/>
</dbReference>
<dbReference type="Pfam" id="PF01614">
    <property type="entry name" value="IclR_C"/>
    <property type="match status" value="1"/>
</dbReference>
<dbReference type="SUPFAM" id="SSF55781">
    <property type="entry name" value="GAF domain-like"/>
    <property type="match status" value="1"/>
</dbReference>
<feature type="domain" description="IclR-ED" evidence="7">
    <location>
        <begin position="68"/>
        <end position="253"/>
    </location>
</feature>
<dbReference type="Gene3D" id="3.30.450.40">
    <property type="match status" value="1"/>
</dbReference>
<keyword evidence="9" id="KW-1185">Reference proteome</keyword>
<keyword evidence="1" id="KW-0805">Transcription regulation</keyword>
<dbReference type="InterPro" id="IPR050707">
    <property type="entry name" value="HTH_MetabolicPath_Reg"/>
</dbReference>
<dbReference type="EMBL" id="JACOPO010000001">
    <property type="protein sequence ID" value="MBC5721248.1"/>
    <property type="molecule type" value="Genomic_DNA"/>
</dbReference>
<feature type="domain" description="HTH iclR-type" evidence="6">
    <location>
        <begin position="6"/>
        <end position="67"/>
    </location>
</feature>
<evidence type="ECO:0000256" key="3">
    <source>
        <dbReference type="ARBA" id="ARBA00023163"/>
    </source>
</evidence>
<evidence type="ECO:0000313" key="9">
    <source>
        <dbReference type="Proteomes" id="UP000628736"/>
    </source>
</evidence>
<name>A0A8J6J7S2_9FIRM</name>
<proteinExistence type="predicted"/>
<dbReference type="SMART" id="SM00346">
    <property type="entry name" value="HTH_ICLR"/>
    <property type="match status" value="1"/>
</dbReference>
<dbReference type="InterPro" id="IPR036388">
    <property type="entry name" value="WH-like_DNA-bd_sf"/>
</dbReference>
<dbReference type="InterPro" id="IPR011991">
    <property type="entry name" value="ArsR-like_HTH"/>
</dbReference>
<evidence type="ECO:0000259" key="7">
    <source>
        <dbReference type="PROSITE" id="PS51078"/>
    </source>
</evidence>
<evidence type="ECO:0000256" key="1">
    <source>
        <dbReference type="ARBA" id="ARBA00023015"/>
    </source>
</evidence>
<dbReference type="InterPro" id="IPR005471">
    <property type="entry name" value="Tscrpt_reg_IclR_N"/>
</dbReference>
<dbReference type="Gene3D" id="1.10.10.10">
    <property type="entry name" value="Winged helix-like DNA-binding domain superfamily/Winged helix DNA-binding domain"/>
    <property type="match status" value="1"/>
</dbReference>
<dbReference type="InterPro" id="IPR014757">
    <property type="entry name" value="Tscrpt_reg_IclR_C"/>
</dbReference>
<dbReference type="FunFam" id="1.10.10.10:FF:000056">
    <property type="entry name" value="IclR family transcriptional regulator"/>
    <property type="match status" value="1"/>
</dbReference>
<evidence type="ECO:0000256" key="2">
    <source>
        <dbReference type="ARBA" id="ARBA00023125"/>
    </source>
</evidence>
<evidence type="ECO:0000256" key="5">
    <source>
        <dbReference type="ARBA" id="ARBA00070406"/>
    </source>
</evidence>
<dbReference type="InterPro" id="IPR029016">
    <property type="entry name" value="GAF-like_dom_sf"/>
</dbReference>
<dbReference type="AlphaFoldDB" id="A0A8J6J7S2"/>
<organism evidence="8 9">
    <name type="scientific">Flintibacter hominis</name>
    <dbReference type="NCBI Taxonomy" id="2763048"/>
    <lineage>
        <taxon>Bacteria</taxon>
        <taxon>Bacillati</taxon>
        <taxon>Bacillota</taxon>
        <taxon>Clostridia</taxon>
        <taxon>Eubacteriales</taxon>
        <taxon>Flintibacter</taxon>
    </lineage>
</organism>
<dbReference type="Pfam" id="PF09339">
    <property type="entry name" value="HTH_IclR"/>
    <property type="match status" value="1"/>
</dbReference>
<evidence type="ECO:0000313" key="8">
    <source>
        <dbReference type="EMBL" id="MBC5721248.1"/>
    </source>
</evidence>